<dbReference type="EMBL" id="JACHNY010000021">
    <property type="protein sequence ID" value="MBB4619981.1"/>
    <property type="molecule type" value="Genomic_DNA"/>
</dbReference>
<organism evidence="1 2">
    <name type="scientific">Sphingomonas abaci</name>
    <dbReference type="NCBI Taxonomy" id="237611"/>
    <lineage>
        <taxon>Bacteria</taxon>
        <taxon>Pseudomonadati</taxon>
        <taxon>Pseudomonadota</taxon>
        <taxon>Alphaproteobacteria</taxon>
        <taxon>Sphingomonadales</taxon>
        <taxon>Sphingomonadaceae</taxon>
        <taxon>Sphingomonas</taxon>
    </lineage>
</organism>
<dbReference type="Gene3D" id="2.60.40.2030">
    <property type="match status" value="1"/>
</dbReference>
<keyword evidence="2" id="KW-1185">Reference proteome</keyword>
<dbReference type="RefSeq" id="WP_184117093.1">
    <property type="nucleotide sequence ID" value="NZ_JACHNY010000021.1"/>
</dbReference>
<dbReference type="Proteomes" id="UP000574769">
    <property type="component" value="Unassembled WGS sequence"/>
</dbReference>
<name>A0A7W7F080_9SPHN</name>
<dbReference type="SUPFAM" id="SSF141072">
    <property type="entry name" value="CalX-like"/>
    <property type="match status" value="1"/>
</dbReference>
<evidence type="ECO:0000313" key="1">
    <source>
        <dbReference type="EMBL" id="MBB4619981.1"/>
    </source>
</evidence>
<dbReference type="AlphaFoldDB" id="A0A7W7F080"/>
<proteinExistence type="predicted"/>
<comment type="caution">
    <text evidence="1">The sequence shown here is derived from an EMBL/GenBank/DDBJ whole genome shotgun (WGS) entry which is preliminary data.</text>
</comment>
<dbReference type="InterPro" id="IPR038081">
    <property type="entry name" value="CalX-like_sf"/>
</dbReference>
<gene>
    <name evidence="1" type="ORF">GGQ96_004141</name>
</gene>
<sequence length="219" mass="22227">MAYDPNGTVVDNATALSDDIDEAVAASQAVTASLIALRDRITAYQNRPRPKLSLSAPVAKPEGNSGTTLFSFTLTLDRDGSTDEFPYSYVVEGSGPNPADPTDFGDAYPTGSGNFAGSETVKTILILVAGDANEEPNEGFTVTVSAPGLASVSSTGTINDDDKVVPVPAFAFSGPALIVEGTPPAIVPAFAFSGPAAIAEGTPPPAQYGFAGPATINEG</sequence>
<evidence type="ECO:0000313" key="2">
    <source>
        <dbReference type="Proteomes" id="UP000574769"/>
    </source>
</evidence>
<evidence type="ECO:0008006" key="3">
    <source>
        <dbReference type="Google" id="ProtNLM"/>
    </source>
</evidence>
<protein>
    <recommendedName>
        <fullName evidence="3">Calx-beta domain-containing protein</fullName>
    </recommendedName>
</protein>
<reference evidence="1 2" key="1">
    <citation type="submission" date="2020-08" db="EMBL/GenBank/DDBJ databases">
        <title>Genomic Encyclopedia of Type Strains, Phase IV (KMG-IV): sequencing the most valuable type-strain genomes for metagenomic binning, comparative biology and taxonomic classification.</title>
        <authorList>
            <person name="Goeker M."/>
        </authorList>
    </citation>
    <scope>NUCLEOTIDE SEQUENCE [LARGE SCALE GENOMIC DNA]</scope>
    <source>
        <strain evidence="1 2">DSM 15867</strain>
    </source>
</reference>
<accession>A0A7W7F080</accession>